<dbReference type="InterPro" id="IPR023296">
    <property type="entry name" value="Glyco_hydro_beta-prop_sf"/>
</dbReference>
<dbReference type="InterPro" id="IPR001362">
    <property type="entry name" value="Glyco_hydro_32"/>
</dbReference>
<name>A0ABQ6Z146_9ENTE</name>
<evidence type="ECO:0000256" key="7">
    <source>
        <dbReference type="ARBA" id="ARBA00033367"/>
    </source>
</evidence>
<dbReference type="InterPro" id="IPR013148">
    <property type="entry name" value="Glyco_hydro_32_N"/>
</dbReference>
<dbReference type="PANTHER" id="PTHR43101:SF1">
    <property type="entry name" value="BETA-FRUCTOSIDASE"/>
    <property type="match status" value="1"/>
</dbReference>
<dbReference type="Pfam" id="PF00251">
    <property type="entry name" value="Glyco_hydro_32N"/>
    <property type="match status" value="1"/>
</dbReference>
<organism evidence="12 13">
    <name type="scientific">Candidatus Enterococcus willemsii</name>
    <dbReference type="NCBI Taxonomy" id="1857215"/>
    <lineage>
        <taxon>Bacteria</taxon>
        <taxon>Bacillati</taxon>
        <taxon>Bacillota</taxon>
        <taxon>Bacilli</taxon>
        <taxon>Lactobacillales</taxon>
        <taxon>Enterococcaceae</taxon>
        <taxon>Enterococcus</taxon>
    </lineage>
</organism>
<comment type="catalytic activity">
    <reaction evidence="8">
        <text>Hydrolysis of terminal non-reducing beta-D-fructofuranoside residues in beta-D-fructofuranosides.</text>
        <dbReference type="EC" id="3.2.1.26"/>
    </reaction>
</comment>
<keyword evidence="6 8" id="KW-0326">Glycosidase</keyword>
<dbReference type="Proteomes" id="UP000782705">
    <property type="component" value="Unassembled WGS sequence"/>
</dbReference>
<comment type="subcellular location">
    <subcellularLocation>
        <location evidence="9">Cytoplasm</location>
    </subcellularLocation>
</comment>
<evidence type="ECO:0000313" key="12">
    <source>
        <dbReference type="EMBL" id="KAF1305092.1"/>
    </source>
</evidence>
<keyword evidence="5 8" id="KW-0378">Hydrolase</keyword>
<dbReference type="SUPFAM" id="SSF49899">
    <property type="entry name" value="Concanavalin A-like lectins/glucanases"/>
    <property type="match status" value="1"/>
</dbReference>
<dbReference type="Gene3D" id="2.115.10.20">
    <property type="entry name" value="Glycosyl hydrolase domain, family 43"/>
    <property type="match status" value="1"/>
</dbReference>
<dbReference type="Pfam" id="PF08244">
    <property type="entry name" value="Glyco_hydro_32C"/>
    <property type="match status" value="1"/>
</dbReference>
<comment type="caution">
    <text evidence="12">The sequence shown here is derived from an EMBL/GenBank/DDBJ whole genome shotgun (WGS) entry which is preliminary data.</text>
</comment>
<dbReference type="Gene3D" id="2.60.120.560">
    <property type="entry name" value="Exo-inulinase, domain 1"/>
    <property type="match status" value="1"/>
</dbReference>
<dbReference type="EMBL" id="MAEL01000023">
    <property type="protein sequence ID" value="KAF1305092.1"/>
    <property type="molecule type" value="Genomic_DNA"/>
</dbReference>
<reference evidence="12 13" key="1">
    <citation type="submission" date="2016-06" db="EMBL/GenBank/DDBJ databases">
        <title>Four novel species of enterococci isolated from chicken manure.</title>
        <authorList>
            <person name="Van Tyne D."/>
        </authorList>
    </citation>
    <scope>NUCLEOTIDE SEQUENCE [LARGE SCALE GENOMIC DNA]</scope>
    <source>
        <strain evidence="12 13">CU12B</strain>
    </source>
</reference>
<evidence type="ECO:0000256" key="9">
    <source>
        <dbReference type="RuleBase" id="RU365015"/>
    </source>
</evidence>
<accession>A0ABQ6Z146</accession>
<dbReference type="GO" id="GO:0016787">
    <property type="term" value="F:hydrolase activity"/>
    <property type="evidence" value="ECO:0007669"/>
    <property type="project" value="UniProtKB-KW"/>
</dbReference>
<evidence type="ECO:0000256" key="2">
    <source>
        <dbReference type="ARBA" id="ARBA00009902"/>
    </source>
</evidence>
<dbReference type="CDD" id="cd08996">
    <property type="entry name" value="GH32_FFase"/>
    <property type="match status" value="1"/>
</dbReference>
<evidence type="ECO:0000256" key="6">
    <source>
        <dbReference type="ARBA" id="ARBA00023295"/>
    </source>
</evidence>
<dbReference type="SUPFAM" id="SSF75005">
    <property type="entry name" value="Arabinanase/levansucrase/invertase"/>
    <property type="match status" value="1"/>
</dbReference>
<dbReference type="InterPro" id="IPR006232">
    <property type="entry name" value="Suc6P_hydrolase"/>
</dbReference>
<dbReference type="InterPro" id="IPR051214">
    <property type="entry name" value="GH32_Enzymes"/>
</dbReference>
<evidence type="ECO:0000259" key="10">
    <source>
        <dbReference type="Pfam" id="PF00251"/>
    </source>
</evidence>
<evidence type="ECO:0000259" key="11">
    <source>
        <dbReference type="Pfam" id="PF08244"/>
    </source>
</evidence>
<dbReference type="NCBIfam" id="TIGR01322">
    <property type="entry name" value="scrB_fam"/>
    <property type="match status" value="1"/>
</dbReference>
<dbReference type="InterPro" id="IPR013320">
    <property type="entry name" value="ConA-like_dom_sf"/>
</dbReference>
<keyword evidence="9" id="KW-0119">Carbohydrate metabolism</keyword>
<comment type="pathway">
    <text evidence="1 9">Glycan biosynthesis; sucrose metabolism.</text>
</comment>
<feature type="domain" description="Glycosyl hydrolase family 32 C-terminal" evidence="11">
    <location>
        <begin position="357"/>
        <end position="478"/>
    </location>
</feature>
<keyword evidence="13" id="KW-1185">Reference proteome</keyword>
<evidence type="ECO:0000256" key="4">
    <source>
        <dbReference type="ARBA" id="ARBA00019623"/>
    </source>
</evidence>
<evidence type="ECO:0000256" key="8">
    <source>
        <dbReference type="RuleBase" id="RU362110"/>
    </source>
</evidence>
<comment type="function">
    <text evidence="9">Enables the bacterium to metabolize sucrose as a sole carbon source.</text>
</comment>
<evidence type="ECO:0000256" key="3">
    <source>
        <dbReference type="ARBA" id="ARBA00012758"/>
    </source>
</evidence>
<evidence type="ECO:0000313" key="13">
    <source>
        <dbReference type="Proteomes" id="UP000782705"/>
    </source>
</evidence>
<evidence type="ECO:0000256" key="1">
    <source>
        <dbReference type="ARBA" id="ARBA00004914"/>
    </source>
</evidence>
<dbReference type="EC" id="3.2.1.26" evidence="3 8"/>
<dbReference type="PANTHER" id="PTHR43101">
    <property type="entry name" value="BETA-FRUCTOSIDASE"/>
    <property type="match status" value="1"/>
</dbReference>
<dbReference type="InterPro" id="IPR013189">
    <property type="entry name" value="Glyco_hydro_32_C"/>
</dbReference>
<evidence type="ECO:0000256" key="5">
    <source>
        <dbReference type="ARBA" id="ARBA00022801"/>
    </source>
</evidence>
<feature type="domain" description="Glycosyl hydrolase family 32 N-terminal" evidence="10">
    <location>
        <begin position="30"/>
        <end position="335"/>
    </location>
</feature>
<keyword evidence="9" id="KW-0963">Cytoplasm</keyword>
<comment type="similarity">
    <text evidence="2 8">Belongs to the glycosyl hydrolase 32 family.</text>
</comment>
<sequence length="493" mass="57171">MREAFTVDKANFFIENNKNKVDEKYRHHYHVMAPIGWVNDPNGFVYFQGEYHLFYQYYPYDSCWGPMHWGHTKSRDLIHWEELPVALAPDKPYDKDGCFSGSAIEKDGKLYLMYTGHVEKNDRTYQTQCIAFSEDGIHFEKLCQNPVIDEKILNTNGTIHDFRDPKVFLRNEKYYSVVASKNEEDKGRILLFESKDMLNWSFTSILLEGDATQGIMWECPDLFHLNGKDVLIMSPIQIPKKGDEYHNISSTVAFIGLVNWETGKFSVENYHEIDFGFDFYAPQTLEDNQSRRIMIAWMQMWDRTLPTHDLAHGWAGAMSLPRELSVKDNQLIQKPITFVYDSLNITQAIHALTVSSNTITFDNSVGDNMYMRLLIDMTEADELTIQLAKVGESSLQMHYDCQTQKFILNREKIGYKLEGREQELLVQRQTQVSLIDGQLEVELFRDTSSVEIFLNKQKTMSTTFYEIIKGKNLEISSSGIAKIITLEFGQIKT</sequence>
<proteinExistence type="inferred from homology"/>
<gene>
    <name evidence="12" type="ORF">BAU17_04765</name>
</gene>
<dbReference type="SMART" id="SM00640">
    <property type="entry name" value="Glyco_32"/>
    <property type="match status" value="1"/>
</dbReference>
<protein>
    <recommendedName>
        <fullName evidence="4 8">Sucrose-6-phosphate hydrolase</fullName>
        <ecNumber evidence="3 8">3.2.1.26</ecNumber>
    </recommendedName>
    <alternativeName>
        <fullName evidence="7 9">Invertase</fullName>
    </alternativeName>
</protein>